<feature type="domain" description="Ig-like" evidence="6">
    <location>
        <begin position="130"/>
        <end position="224"/>
    </location>
</feature>
<dbReference type="SMART" id="SM00409">
    <property type="entry name" value="IG"/>
    <property type="match status" value="1"/>
</dbReference>
<dbReference type="Pfam" id="PF07686">
    <property type="entry name" value="V-set"/>
    <property type="match status" value="1"/>
</dbReference>
<evidence type="ECO:0000313" key="7">
    <source>
        <dbReference type="EMBL" id="MED6257073.1"/>
    </source>
</evidence>
<dbReference type="InterPro" id="IPR013783">
    <property type="entry name" value="Ig-like_fold"/>
</dbReference>
<gene>
    <name evidence="7" type="ORF">ATANTOWER_009068</name>
</gene>
<name>A0ABU7C2J0_9TELE</name>
<reference evidence="7 8" key="1">
    <citation type="submission" date="2021-07" db="EMBL/GenBank/DDBJ databases">
        <authorList>
            <person name="Palmer J.M."/>
        </authorList>
    </citation>
    <scope>NUCLEOTIDE SEQUENCE [LARGE SCALE GENOMIC DNA]</scope>
    <source>
        <strain evidence="7 8">AT_MEX2019</strain>
        <tissue evidence="7">Muscle</tissue>
    </source>
</reference>
<evidence type="ECO:0000313" key="8">
    <source>
        <dbReference type="Proteomes" id="UP001345963"/>
    </source>
</evidence>
<dbReference type="SUPFAM" id="SSF48726">
    <property type="entry name" value="Immunoglobulin"/>
    <property type="match status" value="2"/>
</dbReference>
<keyword evidence="4" id="KW-0325">Glycoprotein</keyword>
<dbReference type="InterPro" id="IPR007110">
    <property type="entry name" value="Ig-like_dom"/>
</dbReference>
<protein>
    <recommendedName>
        <fullName evidence="6">Ig-like domain-containing protein</fullName>
    </recommendedName>
</protein>
<sequence length="238" mass="26837">MDLFILKSLVFPLCFIGHSVGENVLPAGPVEAYLGENITLKILVAKKQEDIIIWYFKNEKEFLSVATLKPPNLNVNDRYKGRVSIDSANGYLTLTSVKLEDRGNYTINILRDLLGLTGMIKLNVADVTPPTLTLLPPSGEELQQEKFTLTCLANNGLPSNWRLHWYVNTSSQIKWEEEWNPGMLQEDNLYSWSSSMTISVDNWRKIFSVTCRARLGSLAPLTVTLKAQPDSLDTNFNL</sequence>
<evidence type="ECO:0000256" key="5">
    <source>
        <dbReference type="SAM" id="SignalP"/>
    </source>
</evidence>
<comment type="subcellular location">
    <subcellularLocation>
        <location evidence="1">Membrane</location>
    </subcellularLocation>
</comment>
<dbReference type="PANTHER" id="PTHR12080">
    <property type="entry name" value="SIGNALING LYMPHOCYTIC ACTIVATION MOLECULE"/>
    <property type="match status" value="1"/>
</dbReference>
<dbReference type="InterPro" id="IPR036179">
    <property type="entry name" value="Ig-like_dom_sf"/>
</dbReference>
<proteinExistence type="predicted"/>
<dbReference type="Proteomes" id="UP001345963">
    <property type="component" value="Unassembled WGS sequence"/>
</dbReference>
<dbReference type="InterPro" id="IPR003599">
    <property type="entry name" value="Ig_sub"/>
</dbReference>
<dbReference type="InterPro" id="IPR003597">
    <property type="entry name" value="Ig_C1-set"/>
</dbReference>
<evidence type="ECO:0000259" key="6">
    <source>
        <dbReference type="PROSITE" id="PS50835"/>
    </source>
</evidence>
<evidence type="ECO:0000256" key="3">
    <source>
        <dbReference type="ARBA" id="ARBA00023136"/>
    </source>
</evidence>
<dbReference type="InterPro" id="IPR015631">
    <property type="entry name" value="CD2/SLAM_rcpt"/>
</dbReference>
<feature type="signal peptide" evidence="5">
    <location>
        <begin position="1"/>
        <end position="21"/>
    </location>
</feature>
<keyword evidence="3" id="KW-0472">Membrane</keyword>
<organism evidence="7 8">
    <name type="scientific">Ataeniobius toweri</name>
    <dbReference type="NCBI Taxonomy" id="208326"/>
    <lineage>
        <taxon>Eukaryota</taxon>
        <taxon>Metazoa</taxon>
        <taxon>Chordata</taxon>
        <taxon>Craniata</taxon>
        <taxon>Vertebrata</taxon>
        <taxon>Euteleostomi</taxon>
        <taxon>Actinopterygii</taxon>
        <taxon>Neopterygii</taxon>
        <taxon>Teleostei</taxon>
        <taxon>Neoteleostei</taxon>
        <taxon>Acanthomorphata</taxon>
        <taxon>Ovalentaria</taxon>
        <taxon>Atherinomorphae</taxon>
        <taxon>Cyprinodontiformes</taxon>
        <taxon>Goodeidae</taxon>
        <taxon>Ataeniobius</taxon>
    </lineage>
</organism>
<keyword evidence="2 5" id="KW-0732">Signal</keyword>
<accession>A0ABU7C2J0</accession>
<dbReference type="PROSITE" id="PS50835">
    <property type="entry name" value="IG_LIKE"/>
    <property type="match status" value="1"/>
</dbReference>
<comment type="caution">
    <text evidence="7">The sequence shown here is derived from an EMBL/GenBank/DDBJ whole genome shotgun (WGS) entry which is preliminary data.</text>
</comment>
<evidence type="ECO:0000256" key="2">
    <source>
        <dbReference type="ARBA" id="ARBA00022729"/>
    </source>
</evidence>
<evidence type="ECO:0000256" key="1">
    <source>
        <dbReference type="ARBA" id="ARBA00004370"/>
    </source>
</evidence>
<dbReference type="PANTHER" id="PTHR12080:SF122">
    <property type="entry name" value="V-SET AND TRANSMEMBRANE DOMAIN-CONTAINING PROTEIN 5"/>
    <property type="match status" value="1"/>
</dbReference>
<dbReference type="Gene3D" id="2.60.40.10">
    <property type="entry name" value="Immunoglobulins"/>
    <property type="match status" value="2"/>
</dbReference>
<dbReference type="Pfam" id="PF07654">
    <property type="entry name" value="C1-set"/>
    <property type="match status" value="1"/>
</dbReference>
<feature type="chain" id="PRO_5046709010" description="Ig-like domain-containing protein" evidence="5">
    <location>
        <begin position="22"/>
        <end position="238"/>
    </location>
</feature>
<evidence type="ECO:0000256" key="4">
    <source>
        <dbReference type="ARBA" id="ARBA00023180"/>
    </source>
</evidence>
<dbReference type="InterPro" id="IPR013106">
    <property type="entry name" value="Ig_V-set"/>
</dbReference>
<keyword evidence="8" id="KW-1185">Reference proteome</keyword>
<dbReference type="EMBL" id="JAHUTI010078887">
    <property type="protein sequence ID" value="MED6257073.1"/>
    <property type="molecule type" value="Genomic_DNA"/>
</dbReference>